<reference evidence="4" key="1">
    <citation type="journal article" date="2019" name="Int. J. Syst. Evol. Microbiol.">
        <title>The Global Catalogue of Microorganisms (GCM) 10K type strain sequencing project: providing services to taxonomists for standard genome sequencing and annotation.</title>
        <authorList>
            <consortium name="The Broad Institute Genomics Platform"/>
            <consortium name="The Broad Institute Genome Sequencing Center for Infectious Disease"/>
            <person name="Wu L."/>
            <person name="Ma J."/>
        </authorList>
    </citation>
    <scope>NUCLEOTIDE SEQUENCE [LARGE SCALE GENOMIC DNA]</scope>
    <source>
        <strain evidence="4">CCUG 58938</strain>
    </source>
</reference>
<evidence type="ECO:0000313" key="3">
    <source>
        <dbReference type="EMBL" id="MFD0997702.1"/>
    </source>
</evidence>
<dbReference type="EMBL" id="JBHTKA010000001">
    <property type="protein sequence ID" value="MFD0997702.1"/>
    <property type="molecule type" value="Genomic_DNA"/>
</dbReference>
<organism evidence="3 4">
    <name type="scientific">Ohtaekwangia kribbensis</name>
    <dbReference type="NCBI Taxonomy" id="688913"/>
    <lineage>
        <taxon>Bacteria</taxon>
        <taxon>Pseudomonadati</taxon>
        <taxon>Bacteroidota</taxon>
        <taxon>Cytophagia</taxon>
        <taxon>Cytophagales</taxon>
        <taxon>Fulvivirgaceae</taxon>
        <taxon>Ohtaekwangia</taxon>
    </lineage>
</organism>
<evidence type="ECO:0000256" key="1">
    <source>
        <dbReference type="SAM" id="Coils"/>
    </source>
</evidence>
<keyword evidence="1" id="KW-0175">Coiled coil</keyword>
<keyword evidence="4" id="KW-1185">Reference proteome</keyword>
<feature type="region of interest" description="Disordered" evidence="2">
    <location>
        <begin position="58"/>
        <end position="82"/>
    </location>
</feature>
<protein>
    <submittedName>
        <fullName evidence="3">Uncharacterized protein</fullName>
    </submittedName>
</protein>
<sequence>MEFNIKIQDKLSKAIEKMRAATEQLQEKEFKRILVIGDINGEPPYILTPIIDSIKKSLDRSPPQRKNPFVYSNSESWRKRRK</sequence>
<dbReference type="RefSeq" id="WP_377573132.1">
    <property type="nucleotide sequence ID" value="NZ_JBHTKA010000001.1"/>
</dbReference>
<accession>A0ABW3JV30</accession>
<name>A0ABW3JV30_9BACT</name>
<dbReference type="Proteomes" id="UP001597112">
    <property type="component" value="Unassembled WGS sequence"/>
</dbReference>
<proteinExistence type="predicted"/>
<gene>
    <name evidence="3" type="ORF">ACFQ21_00220</name>
</gene>
<evidence type="ECO:0000313" key="4">
    <source>
        <dbReference type="Proteomes" id="UP001597112"/>
    </source>
</evidence>
<evidence type="ECO:0000256" key="2">
    <source>
        <dbReference type="SAM" id="MobiDB-lite"/>
    </source>
</evidence>
<comment type="caution">
    <text evidence="3">The sequence shown here is derived from an EMBL/GenBank/DDBJ whole genome shotgun (WGS) entry which is preliminary data.</text>
</comment>
<feature type="coiled-coil region" evidence="1">
    <location>
        <begin position="4"/>
        <end position="31"/>
    </location>
</feature>